<evidence type="ECO:0000256" key="1">
    <source>
        <dbReference type="ARBA" id="ARBA00023015"/>
    </source>
</evidence>
<dbReference type="GO" id="GO:0045892">
    <property type="term" value="P:negative regulation of DNA-templated transcription"/>
    <property type="evidence" value="ECO:0007669"/>
    <property type="project" value="UniProtKB-ARBA"/>
</dbReference>
<keyword evidence="1" id="KW-0805">Transcription regulation</keyword>
<dbReference type="PANTHER" id="PTHR30055:SF234">
    <property type="entry name" value="HTH-TYPE TRANSCRIPTIONAL REGULATOR BETI"/>
    <property type="match status" value="1"/>
</dbReference>
<dbReference type="FunFam" id="1.10.10.60:FF:000141">
    <property type="entry name" value="TetR family transcriptional regulator"/>
    <property type="match status" value="1"/>
</dbReference>
<dbReference type="InterPro" id="IPR050109">
    <property type="entry name" value="HTH-type_TetR-like_transc_reg"/>
</dbReference>
<dbReference type="STRING" id="633440.SAMN05421869_13795"/>
<evidence type="ECO:0000313" key="7">
    <source>
        <dbReference type="Proteomes" id="UP000199202"/>
    </source>
</evidence>
<proteinExistence type="predicted"/>
<protein>
    <submittedName>
        <fullName evidence="6">DNA-binding transcriptional regulator, AcrR family</fullName>
    </submittedName>
</protein>
<sequence length="186" mass="19956">MDAKRLQILEAAVPCFGRYGYARTSMDLLAKAAGMSRPALYQHFKSKEHLFQAMVECAFDVVDRRAAAASRSGGTLADRLYGVLAARLDLVAGPETEFRDEVLREAAAIAGPIVTSARERLVSAVEDVLTSAAPPRLGAELPARDVARLLVDALTGIELARGTVDELRGRLRQLVELTVRGLGAPA</sequence>
<dbReference type="Pfam" id="PF00440">
    <property type="entry name" value="TetR_N"/>
    <property type="match status" value="1"/>
</dbReference>
<organism evidence="6 7">
    <name type="scientific">Nonomuraea jiangxiensis</name>
    <dbReference type="NCBI Taxonomy" id="633440"/>
    <lineage>
        <taxon>Bacteria</taxon>
        <taxon>Bacillati</taxon>
        <taxon>Actinomycetota</taxon>
        <taxon>Actinomycetes</taxon>
        <taxon>Streptosporangiales</taxon>
        <taxon>Streptosporangiaceae</taxon>
        <taxon>Nonomuraea</taxon>
    </lineage>
</organism>
<dbReference type="AlphaFoldDB" id="A0A1G9R260"/>
<dbReference type="GO" id="GO:0000976">
    <property type="term" value="F:transcription cis-regulatory region binding"/>
    <property type="evidence" value="ECO:0007669"/>
    <property type="project" value="TreeGrafter"/>
</dbReference>
<keyword evidence="3" id="KW-0804">Transcription</keyword>
<evidence type="ECO:0000256" key="4">
    <source>
        <dbReference type="PROSITE-ProRule" id="PRU00335"/>
    </source>
</evidence>
<keyword evidence="2 4" id="KW-0238">DNA-binding</keyword>
<feature type="domain" description="HTH tetR-type" evidence="5">
    <location>
        <begin position="2"/>
        <end position="62"/>
    </location>
</feature>
<dbReference type="GO" id="GO:0003700">
    <property type="term" value="F:DNA-binding transcription factor activity"/>
    <property type="evidence" value="ECO:0007669"/>
    <property type="project" value="TreeGrafter"/>
</dbReference>
<keyword evidence="7" id="KW-1185">Reference proteome</keyword>
<dbReference type="PRINTS" id="PR00455">
    <property type="entry name" value="HTHTETR"/>
</dbReference>
<dbReference type="InterPro" id="IPR009057">
    <property type="entry name" value="Homeodomain-like_sf"/>
</dbReference>
<evidence type="ECO:0000259" key="5">
    <source>
        <dbReference type="PROSITE" id="PS50977"/>
    </source>
</evidence>
<dbReference type="EMBL" id="FNDJ01000037">
    <property type="protein sequence ID" value="SDM17334.1"/>
    <property type="molecule type" value="Genomic_DNA"/>
</dbReference>
<name>A0A1G9R260_9ACTN</name>
<dbReference type="PROSITE" id="PS50977">
    <property type="entry name" value="HTH_TETR_2"/>
    <property type="match status" value="1"/>
</dbReference>
<evidence type="ECO:0000256" key="3">
    <source>
        <dbReference type="ARBA" id="ARBA00023163"/>
    </source>
</evidence>
<reference evidence="6 7" key="1">
    <citation type="submission" date="2016-10" db="EMBL/GenBank/DDBJ databases">
        <authorList>
            <person name="de Groot N.N."/>
        </authorList>
    </citation>
    <scope>NUCLEOTIDE SEQUENCE [LARGE SCALE GENOMIC DNA]</scope>
    <source>
        <strain evidence="6 7">CGMCC 4.6533</strain>
    </source>
</reference>
<evidence type="ECO:0000313" key="6">
    <source>
        <dbReference type="EMBL" id="SDM17334.1"/>
    </source>
</evidence>
<dbReference type="PANTHER" id="PTHR30055">
    <property type="entry name" value="HTH-TYPE TRANSCRIPTIONAL REGULATOR RUTR"/>
    <property type="match status" value="1"/>
</dbReference>
<dbReference type="Proteomes" id="UP000199202">
    <property type="component" value="Unassembled WGS sequence"/>
</dbReference>
<feature type="DNA-binding region" description="H-T-H motif" evidence="4">
    <location>
        <begin position="25"/>
        <end position="44"/>
    </location>
</feature>
<dbReference type="Gene3D" id="1.10.357.10">
    <property type="entry name" value="Tetracycline Repressor, domain 2"/>
    <property type="match status" value="1"/>
</dbReference>
<gene>
    <name evidence="6" type="ORF">SAMN05421869_13795</name>
</gene>
<dbReference type="InterPro" id="IPR001647">
    <property type="entry name" value="HTH_TetR"/>
</dbReference>
<dbReference type="SUPFAM" id="SSF46689">
    <property type="entry name" value="Homeodomain-like"/>
    <property type="match status" value="1"/>
</dbReference>
<accession>A0A1G9R260</accession>
<evidence type="ECO:0000256" key="2">
    <source>
        <dbReference type="ARBA" id="ARBA00023125"/>
    </source>
</evidence>